<proteinExistence type="predicted"/>
<reference evidence="1" key="1">
    <citation type="submission" date="2018-02" db="EMBL/GenBank/DDBJ databases">
        <title>Rhizophora mucronata_Transcriptome.</title>
        <authorList>
            <person name="Meera S.P."/>
            <person name="Sreeshan A."/>
            <person name="Augustine A."/>
        </authorList>
    </citation>
    <scope>NUCLEOTIDE SEQUENCE</scope>
    <source>
        <tissue evidence="1">Leaf</tissue>
    </source>
</reference>
<name>A0A2P2QT75_RHIMU</name>
<protein>
    <submittedName>
        <fullName evidence="1">Uncharacterized protein</fullName>
    </submittedName>
</protein>
<dbReference type="AlphaFoldDB" id="A0A2P2QT75"/>
<accession>A0A2P2QT75</accession>
<evidence type="ECO:0000313" key="1">
    <source>
        <dbReference type="EMBL" id="MBX70128.1"/>
    </source>
</evidence>
<sequence>MECKRYRLYTNFWCCNVRQPVSNSVLCGTCWLDGKLLDLEKFLSSLAATEQ</sequence>
<dbReference type="EMBL" id="GGEC01089644">
    <property type="protein sequence ID" value="MBX70128.1"/>
    <property type="molecule type" value="Transcribed_RNA"/>
</dbReference>
<organism evidence="1">
    <name type="scientific">Rhizophora mucronata</name>
    <name type="common">Asiatic mangrove</name>
    <dbReference type="NCBI Taxonomy" id="61149"/>
    <lineage>
        <taxon>Eukaryota</taxon>
        <taxon>Viridiplantae</taxon>
        <taxon>Streptophyta</taxon>
        <taxon>Embryophyta</taxon>
        <taxon>Tracheophyta</taxon>
        <taxon>Spermatophyta</taxon>
        <taxon>Magnoliopsida</taxon>
        <taxon>eudicotyledons</taxon>
        <taxon>Gunneridae</taxon>
        <taxon>Pentapetalae</taxon>
        <taxon>rosids</taxon>
        <taxon>fabids</taxon>
        <taxon>Malpighiales</taxon>
        <taxon>Rhizophoraceae</taxon>
        <taxon>Rhizophora</taxon>
    </lineage>
</organism>